<accession>C5B909</accession>
<sequence length="42" mass="4490">MINYYSTTLITNSLTGHLFVSPAADIYQDILCRVNGAVSGVA</sequence>
<proteinExistence type="predicted"/>
<dbReference type="KEGG" id="eic:NT01EI_3297"/>
<dbReference type="AlphaFoldDB" id="C5B909"/>
<reference evidence="2" key="1">
    <citation type="submission" date="2009-03" db="EMBL/GenBank/DDBJ databases">
        <title>Complete genome sequence of Edwardsiella ictaluri 93-146.</title>
        <authorList>
            <person name="Williams M.L."/>
            <person name="Gillaspy A.F."/>
            <person name="Dyer D.W."/>
            <person name="Thune R.L."/>
            <person name="Waldbieser G.C."/>
            <person name="Schuster S.C."/>
            <person name="Gipson J."/>
            <person name="Zaitshik J."/>
            <person name="Landry C."/>
            <person name="Lawrence M.L."/>
        </authorList>
    </citation>
    <scope>NUCLEOTIDE SEQUENCE [LARGE SCALE GENOMIC DNA]</scope>
    <source>
        <strain evidence="2">93-146</strain>
    </source>
</reference>
<dbReference type="HOGENOM" id="CLU_3250701_0_0_6"/>
<organism evidence="1 2">
    <name type="scientific">Edwardsiella ictaluri (strain 93-146)</name>
    <dbReference type="NCBI Taxonomy" id="634503"/>
    <lineage>
        <taxon>Bacteria</taxon>
        <taxon>Pseudomonadati</taxon>
        <taxon>Pseudomonadota</taxon>
        <taxon>Gammaproteobacteria</taxon>
        <taxon>Enterobacterales</taxon>
        <taxon>Hafniaceae</taxon>
        <taxon>Edwardsiella</taxon>
    </lineage>
</organism>
<evidence type="ECO:0000313" key="1">
    <source>
        <dbReference type="EMBL" id="ACR70436.1"/>
    </source>
</evidence>
<protein>
    <submittedName>
        <fullName evidence="1">Uncharacterized protein</fullName>
    </submittedName>
</protein>
<dbReference type="Proteomes" id="UP000001485">
    <property type="component" value="Chromosome"/>
</dbReference>
<dbReference type="EMBL" id="CP001600">
    <property type="protein sequence ID" value="ACR70436.1"/>
    <property type="molecule type" value="Genomic_DNA"/>
</dbReference>
<name>C5B909_EDWI9</name>
<gene>
    <name evidence="1" type="ordered locus">NT01EI_3297</name>
</gene>
<evidence type="ECO:0000313" key="2">
    <source>
        <dbReference type="Proteomes" id="UP000001485"/>
    </source>
</evidence>
<reference evidence="1 2" key="2">
    <citation type="journal article" date="2012" name="J. Bacteriol.">
        <title>Genome Sequence of Edwardsiella ictaluri 93-146, a Strain Associated with a Natural Channel Catfish Outbreak of Enteric Septicemia of Catfish.</title>
        <authorList>
            <person name="Williams M.L."/>
            <person name="Gillaspy A.F."/>
            <person name="Dyer D.W."/>
            <person name="Thune R.L."/>
            <person name="Waldbieser G.C."/>
            <person name="Schuster S.C."/>
            <person name="Gipson J."/>
            <person name="Zaitshik J."/>
            <person name="Landry C."/>
            <person name="Banes M.M."/>
            <person name="Lawrence M.L."/>
        </authorList>
    </citation>
    <scope>NUCLEOTIDE SEQUENCE [LARGE SCALE GENOMIC DNA]</scope>
    <source>
        <strain evidence="1 2">93-146</strain>
    </source>
</reference>